<evidence type="ECO:0000313" key="5">
    <source>
        <dbReference type="EMBL" id="KAH0821650.1"/>
    </source>
</evidence>
<keyword evidence="3" id="KW-0067">ATP-binding</keyword>
<accession>A0A8J6HMV6</accession>
<dbReference type="InterPro" id="IPR027417">
    <property type="entry name" value="P-loop_NTPase"/>
</dbReference>
<dbReference type="InterPro" id="IPR050566">
    <property type="entry name" value="Deoxyribonucleoside_kinase"/>
</dbReference>
<dbReference type="PIRSF" id="PIRSF000705">
    <property type="entry name" value="DNK"/>
    <property type="match status" value="1"/>
</dbReference>
<evidence type="ECO:0000256" key="2">
    <source>
        <dbReference type="PIRSR" id="PIRSR000705-1"/>
    </source>
</evidence>
<evidence type="ECO:0000256" key="3">
    <source>
        <dbReference type="PIRSR" id="PIRSR000705-3"/>
    </source>
</evidence>
<reference evidence="5" key="2">
    <citation type="submission" date="2021-08" db="EMBL/GenBank/DDBJ databases">
        <authorList>
            <person name="Eriksson T."/>
        </authorList>
    </citation>
    <scope>NUCLEOTIDE SEQUENCE</scope>
    <source>
        <strain evidence="5">Stoneville</strain>
        <tissue evidence="5">Whole head</tissue>
    </source>
</reference>
<feature type="domain" description="Deoxynucleoside kinase" evidence="4">
    <location>
        <begin position="1"/>
        <end position="158"/>
    </location>
</feature>
<evidence type="ECO:0000259" key="4">
    <source>
        <dbReference type="Pfam" id="PF01712"/>
    </source>
</evidence>
<dbReference type="GO" id="GO:0005524">
    <property type="term" value="F:ATP binding"/>
    <property type="evidence" value="ECO:0007669"/>
    <property type="project" value="UniProtKB-KW"/>
</dbReference>
<dbReference type="Pfam" id="PF01712">
    <property type="entry name" value="dNK"/>
    <property type="match status" value="1"/>
</dbReference>
<reference evidence="5" key="1">
    <citation type="journal article" date="2020" name="J Insects Food Feed">
        <title>The yellow mealworm (Tenebrio molitor) genome: a resource for the emerging insects as food and feed industry.</title>
        <authorList>
            <person name="Eriksson T."/>
            <person name="Andere A."/>
            <person name="Kelstrup H."/>
            <person name="Emery V."/>
            <person name="Picard C."/>
        </authorList>
    </citation>
    <scope>NUCLEOTIDE SEQUENCE</scope>
    <source>
        <strain evidence="5">Stoneville</strain>
        <tissue evidence="5">Whole head</tissue>
    </source>
</reference>
<protein>
    <recommendedName>
        <fullName evidence="4">Deoxynucleoside kinase domain-containing protein</fullName>
    </recommendedName>
</protein>
<organism evidence="5 6">
    <name type="scientific">Tenebrio molitor</name>
    <name type="common">Yellow mealworm beetle</name>
    <dbReference type="NCBI Taxonomy" id="7067"/>
    <lineage>
        <taxon>Eukaryota</taxon>
        <taxon>Metazoa</taxon>
        <taxon>Ecdysozoa</taxon>
        <taxon>Arthropoda</taxon>
        <taxon>Hexapoda</taxon>
        <taxon>Insecta</taxon>
        <taxon>Pterygota</taxon>
        <taxon>Neoptera</taxon>
        <taxon>Endopterygota</taxon>
        <taxon>Coleoptera</taxon>
        <taxon>Polyphaga</taxon>
        <taxon>Cucujiformia</taxon>
        <taxon>Tenebrionidae</taxon>
        <taxon>Tenebrio</taxon>
    </lineage>
</organism>
<dbReference type="GO" id="GO:0005739">
    <property type="term" value="C:mitochondrion"/>
    <property type="evidence" value="ECO:0007669"/>
    <property type="project" value="TreeGrafter"/>
</dbReference>
<evidence type="ECO:0000256" key="1">
    <source>
        <dbReference type="ARBA" id="ARBA00007420"/>
    </source>
</evidence>
<gene>
    <name evidence="5" type="ORF">GEV33_001141</name>
</gene>
<keyword evidence="3" id="KW-0547">Nucleotide-binding</keyword>
<dbReference type="PANTHER" id="PTHR10513">
    <property type="entry name" value="DEOXYNUCLEOSIDE KINASE"/>
    <property type="match status" value="1"/>
</dbReference>
<sequence length="168" mass="20276">MYRDPKTFAFTFQSYVQLTLLEAHTCNITTPFKFLERSVFSARYCFVEKLKRDGFLSPPEFSVLDEWFRWICQQQKVAVDLFVYLRTDPEVVYERILKRDRTEERTVPFEYIKSLHEIHEDWLYHKTLYECPVPVFTIDANMDLSEITGEYKKFENQILEKNKIFIGV</sequence>
<evidence type="ECO:0000313" key="6">
    <source>
        <dbReference type="Proteomes" id="UP000719412"/>
    </source>
</evidence>
<feature type="binding site" evidence="3">
    <location>
        <begin position="95"/>
        <end position="99"/>
    </location>
    <ligand>
        <name>ATP</name>
        <dbReference type="ChEBI" id="CHEBI:30616"/>
    </ligand>
</feature>
<name>A0A8J6HMV6_TENMO</name>
<keyword evidence="6" id="KW-1185">Reference proteome</keyword>
<comment type="similarity">
    <text evidence="1">Belongs to the DCK/DGK family.</text>
</comment>
<dbReference type="SUPFAM" id="SSF52540">
    <property type="entry name" value="P-loop containing nucleoside triphosphate hydrolases"/>
    <property type="match status" value="1"/>
</dbReference>
<dbReference type="Proteomes" id="UP000719412">
    <property type="component" value="Unassembled WGS sequence"/>
</dbReference>
<dbReference type="GO" id="GO:0019136">
    <property type="term" value="F:deoxynucleoside kinase activity"/>
    <property type="evidence" value="ECO:0007669"/>
    <property type="project" value="InterPro"/>
</dbReference>
<dbReference type="InterPro" id="IPR031314">
    <property type="entry name" value="DNK_dom"/>
</dbReference>
<dbReference type="EMBL" id="JABDTM020006961">
    <property type="protein sequence ID" value="KAH0821650.1"/>
    <property type="molecule type" value="Genomic_DNA"/>
</dbReference>
<dbReference type="Gene3D" id="3.40.50.300">
    <property type="entry name" value="P-loop containing nucleotide triphosphate hydrolases"/>
    <property type="match status" value="1"/>
</dbReference>
<feature type="active site" description="Proton acceptor" evidence="2">
    <location>
        <position position="36"/>
    </location>
</feature>
<dbReference type="AlphaFoldDB" id="A0A8J6HMV6"/>
<comment type="caution">
    <text evidence="5">The sequence shown here is derived from an EMBL/GenBank/DDBJ whole genome shotgun (WGS) entry which is preliminary data.</text>
</comment>
<proteinExistence type="inferred from homology"/>
<dbReference type="InterPro" id="IPR002624">
    <property type="entry name" value="DCK/DGK"/>
</dbReference>
<dbReference type="PANTHER" id="PTHR10513:SF24">
    <property type="entry name" value="THYMIDINE KINASE 2, MITOCHONDRIAL"/>
    <property type="match status" value="1"/>
</dbReference>